<evidence type="ECO:0000313" key="3">
    <source>
        <dbReference type="Proteomes" id="UP000504607"/>
    </source>
</evidence>
<organism evidence="3 4">
    <name type="scientific">Elaeis guineensis var. tenera</name>
    <name type="common">Oil palm</name>
    <dbReference type="NCBI Taxonomy" id="51953"/>
    <lineage>
        <taxon>Eukaryota</taxon>
        <taxon>Viridiplantae</taxon>
        <taxon>Streptophyta</taxon>
        <taxon>Embryophyta</taxon>
        <taxon>Tracheophyta</taxon>
        <taxon>Spermatophyta</taxon>
        <taxon>Magnoliopsida</taxon>
        <taxon>Liliopsida</taxon>
        <taxon>Arecaceae</taxon>
        <taxon>Arecoideae</taxon>
        <taxon>Cocoseae</taxon>
        <taxon>Elaeidinae</taxon>
        <taxon>Elaeis</taxon>
    </lineage>
</organism>
<dbReference type="GeneID" id="105036306"/>
<comment type="similarity">
    <text evidence="1">Belongs to the ARG7 family.</text>
</comment>
<dbReference type="RefSeq" id="XP_010910371.1">
    <property type="nucleotide sequence ID" value="XM_010912069.3"/>
</dbReference>
<gene>
    <name evidence="4" type="primary">LOC105036306</name>
</gene>
<dbReference type="AlphaFoldDB" id="A0A6I9QL61"/>
<proteinExistence type="inferred from homology"/>
<dbReference type="InParanoid" id="A0A6I9QL61"/>
<accession>A0A6I9QL61</accession>
<dbReference type="KEGG" id="egu:105036306"/>
<name>A0A6I9QL61_ELAGV</name>
<dbReference type="Pfam" id="PF02519">
    <property type="entry name" value="Auxin_inducible"/>
    <property type="match status" value="1"/>
</dbReference>
<dbReference type="InterPro" id="IPR003676">
    <property type="entry name" value="SAUR_fam"/>
</dbReference>
<sequence>MGVHLHLPHLGHEKKKEEGAVGVPPKGCMTIKVGQEGEEQQRFVVPVMYLNHPLFMGLLKVAEEEYGFEQQGAITIPCHVEHFRYVQGIIDRDNAAGSGGHHHHHNGHHFHLAGCFKA</sequence>
<dbReference type="PANTHER" id="PTHR31374:SF29">
    <property type="entry name" value="SAUR-LIKE AUXIN-RESPONSIVE PROTEIN FAMILY"/>
    <property type="match status" value="1"/>
</dbReference>
<protein>
    <submittedName>
        <fullName evidence="4">Auxin-responsive protein SAUR32</fullName>
    </submittedName>
</protein>
<dbReference type="FunCoup" id="A0A6I9QL61">
    <property type="interactions" value="42"/>
</dbReference>
<dbReference type="PANTHER" id="PTHR31374">
    <property type="entry name" value="AUXIN-INDUCED PROTEIN-LIKE-RELATED"/>
    <property type="match status" value="1"/>
</dbReference>
<reference evidence="4" key="1">
    <citation type="submission" date="2025-08" db="UniProtKB">
        <authorList>
            <consortium name="RefSeq"/>
        </authorList>
    </citation>
    <scope>IDENTIFICATION</scope>
</reference>
<evidence type="ECO:0000256" key="1">
    <source>
        <dbReference type="ARBA" id="ARBA00006974"/>
    </source>
</evidence>
<dbReference type="GO" id="GO:0009733">
    <property type="term" value="P:response to auxin"/>
    <property type="evidence" value="ECO:0007669"/>
    <property type="project" value="InterPro"/>
</dbReference>
<keyword evidence="3" id="KW-1185">Reference proteome</keyword>
<dbReference type="Proteomes" id="UP000504607">
    <property type="component" value="Unplaced"/>
</dbReference>
<dbReference type="OrthoDB" id="1026046at2759"/>
<evidence type="ECO:0000313" key="4">
    <source>
        <dbReference type="RefSeq" id="XP_010910371.1"/>
    </source>
</evidence>
<feature type="compositionally biased region" description="Basic and acidic residues" evidence="2">
    <location>
        <begin position="10"/>
        <end position="19"/>
    </location>
</feature>
<evidence type="ECO:0000256" key="2">
    <source>
        <dbReference type="SAM" id="MobiDB-lite"/>
    </source>
</evidence>
<feature type="region of interest" description="Disordered" evidence="2">
    <location>
        <begin position="1"/>
        <end position="21"/>
    </location>
</feature>